<dbReference type="SUPFAM" id="SSF51735">
    <property type="entry name" value="NAD(P)-binding Rossmann-fold domains"/>
    <property type="match status" value="1"/>
</dbReference>
<sequence length="328" mass="35396">MTGSTGFLGSALLRVLSGRDEVQAVLACDCVPSGEEFGEQRLLDVRDREACEAVVREWRPTHILHAAAVTAGDDETCFAVNAMGTSNMVRAAVEAGTVERMVVLSSSGVYGASQTSLPCDEEHPLDLSSAYAESKRSAELCALLAEARSGIALVAARVGPCYGSEETPSLFRPRQSLIAELRAALLSAKPVRVYGPGYARDWTHTNDLCAAMAGLLLAPRLQHRIYNVSSGIAVSSDELLETFEDFGLQVQRVSDAAQADLLLLPEHERKAMVIDRLHADTGFTPSIGLHEGIALLLQHDTPDAPRFRGRIQLQHNERGENDGKQHAL</sequence>
<name>A0ABW1ZE63_9BACT</name>
<accession>A0ABW1ZE63</accession>
<gene>
    <name evidence="3" type="ORF">ACFQBQ_12955</name>
</gene>
<dbReference type="Gene3D" id="3.40.50.720">
    <property type="entry name" value="NAD(P)-binding Rossmann-like Domain"/>
    <property type="match status" value="1"/>
</dbReference>
<dbReference type="Pfam" id="PF01370">
    <property type="entry name" value="Epimerase"/>
    <property type="match status" value="1"/>
</dbReference>
<dbReference type="RefSeq" id="WP_263370476.1">
    <property type="nucleotide sequence ID" value="NZ_JAGSYD010000001.1"/>
</dbReference>
<dbReference type="InterPro" id="IPR001509">
    <property type="entry name" value="Epimerase_deHydtase"/>
</dbReference>
<organism evidence="3 4">
    <name type="scientific">Granulicella cerasi</name>
    <dbReference type="NCBI Taxonomy" id="741063"/>
    <lineage>
        <taxon>Bacteria</taxon>
        <taxon>Pseudomonadati</taxon>
        <taxon>Acidobacteriota</taxon>
        <taxon>Terriglobia</taxon>
        <taxon>Terriglobales</taxon>
        <taxon>Acidobacteriaceae</taxon>
        <taxon>Granulicella</taxon>
    </lineage>
</organism>
<proteinExistence type="inferred from homology"/>
<dbReference type="EMBL" id="JBHSWI010000001">
    <property type="protein sequence ID" value="MFC6646478.1"/>
    <property type="molecule type" value="Genomic_DNA"/>
</dbReference>
<feature type="domain" description="NAD-dependent epimerase/dehydratase" evidence="2">
    <location>
        <begin position="1"/>
        <end position="228"/>
    </location>
</feature>
<dbReference type="InterPro" id="IPR036291">
    <property type="entry name" value="NAD(P)-bd_dom_sf"/>
</dbReference>
<dbReference type="Proteomes" id="UP001596391">
    <property type="component" value="Unassembled WGS sequence"/>
</dbReference>
<evidence type="ECO:0000313" key="3">
    <source>
        <dbReference type="EMBL" id="MFC6646478.1"/>
    </source>
</evidence>
<reference evidence="4" key="1">
    <citation type="journal article" date="2019" name="Int. J. Syst. Evol. Microbiol.">
        <title>The Global Catalogue of Microorganisms (GCM) 10K type strain sequencing project: providing services to taxonomists for standard genome sequencing and annotation.</title>
        <authorList>
            <consortium name="The Broad Institute Genomics Platform"/>
            <consortium name="The Broad Institute Genome Sequencing Center for Infectious Disease"/>
            <person name="Wu L."/>
            <person name="Ma J."/>
        </authorList>
    </citation>
    <scope>NUCLEOTIDE SEQUENCE [LARGE SCALE GENOMIC DNA]</scope>
    <source>
        <strain evidence="4">CGMCC 1.16026</strain>
    </source>
</reference>
<evidence type="ECO:0000313" key="4">
    <source>
        <dbReference type="Proteomes" id="UP001596391"/>
    </source>
</evidence>
<dbReference type="PANTHER" id="PTHR43000">
    <property type="entry name" value="DTDP-D-GLUCOSE 4,6-DEHYDRATASE-RELATED"/>
    <property type="match status" value="1"/>
</dbReference>
<comment type="similarity">
    <text evidence="1">Belongs to the NAD(P)-dependent epimerase/dehydratase family.</text>
</comment>
<evidence type="ECO:0000256" key="1">
    <source>
        <dbReference type="ARBA" id="ARBA00007637"/>
    </source>
</evidence>
<evidence type="ECO:0000259" key="2">
    <source>
        <dbReference type="Pfam" id="PF01370"/>
    </source>
</evidence>
<comment type="caution">
    <text evidence="3">The sequence shown here is derived from an EMBL/GenBank/DDBJ whole genome shotgun (WGS) entry which is preliminary data.</text>
</comment>
<keyword evidence="4" id="KW-1185">Reference proteome</keyword>
<protein>
    <submittedName>
        <fullName evidence="3">NAD-dependent epimerase/dehydratase family protein</fullName>
    </submittedName>
</protein>